<dbReference type="InterPro" id="IPR005625">
    <property type="entry name" value="PepSY-ass_TM"/>
</dbReference>
<comment type="caution">
    <text evidence="3">The sequence shown here is derived from an EMBL/GenBank/DDBJ whole genome shotgun (WGS) entry which is preliminary data.</text>
</comment>
<organism evidence="3 4">
    <name type="scientific">Oceanobacillus picturae</name>
    <dbReference type="NCBI Taxonomy" id="171693"/>
    <lineage>
        <taxon>Bacteria</taxon>
        <taxon>Bacillati</taxon>
        <taxon>Bacillota</taxon>
        <taxon>Bacilli</taxon>
        <taxon>Bacillales</taxon>
        <taxon>Bacillaceae</taxon>
        <taxon>Oceanobacillus</taxon>
    </lineage>
</organism>
<feature type="transmembrane region" description="Helical" evidence="1">
    <location>
        <begin position="419"/>
        <end position="449"/>
    </location>
</feature>
<evidence type="ECO:0000259" key="2">
    <source>
        <dbReference type="Pfam" id="PF03413"/>
    </source>
</evidence>
<dbReference type="OrthoDB" id="111691at2"/>
<evidence type="ECO:0000313" key="3">
    <source>
        <dbReference type="EMBL" id="GAQ17676.1"/>
    </source>
</evidence>
<accession>A0A0U9HFA4</accession>
<dbReference type="PANTHER" id="PTHR34219:SF1">
    <property type="entry name" value="PEPSY DOMAIN-CONTAINING PROTEIN"/>
    <property type="match status" value="1"/>
</dbReference>
<dbReference type="PANTHER" id="PTHR34219">
    <property type="entry name" value="IRON-REGULATED INNER MEMBRANE PROTEIN-RELATED"/>
    <property type="match status" value="1"/>
</dbReference>
<feature type="transmembrane region" description="Helical" evidence="1">
    <location>
        <begin position="378"/>
        <end position="399"/>
    </location>
</feature>
<keyword evidence="1" id="KW-0472">Membrane</keyword>
<proteinExistence type="predicted"/>
<evidence type="ECO:0000256" key="1">
    <source>
        <dbReference type="SAM" id="Phobius"/>
    </source>
</evidence>
<feature type="transmembrane region" description="Helical" evidence="1">
    <location>
        <begin position="32"/>
        <end position="56"/>
    </location>
</feature>
<reference evidence="3 4" key="2">
    <citation type="journal article" date="2016" name="Genome Announc.">
        <title>Draft Genome Sequence of Oceanobacillus picturae Heshi-B3, Isolated from Fermented Rice Bran in a Traditional Japanese Seafood Dish.</title>
        <authorList>
            <person name="Akuzawa S."/>
            <person name="Nagaoka J."/>
            <person name="Kanekatsu M."/>
            <person name="Kanesaki Y."/>
            <person name="Suzuki T."/>
        </authorList>
    </citation>
    <scope>NUCLEOTIDE SEQUENCE [LARGE SCALE GENOMIC DNA]</scope>
    <source>
        <strain evidence="3 4">Heshi-B3</strain>
    </source>
</reference>
<keyword evidence="1" id="KW-1133">Transmembrane helix</keyword>
<dbReference type="Pfam" id="PF03929">
    <property type="entry name" value="PepSY_TM"/>
    <property type="match status" value="1"/>
</dbReference>
<feature type="transmembrane region" description="Helical" evidence="1">
    <location>
        <begin position="209"/>
        <end position="229"/>
    </location>
</feature>
<feature type="domain" description="PepSY" evidence="2">
    <location>
        <begin position="80"/>
        <end position="134"/>
    </location>
</feature>
<keyword evidence="1" id="KW-0812">Transmembrane</keyword>
<sequence>MDPIKDEMSNQASEEKTKKKKNALFYKTVWRWHFYAGIIIAPFLLILAVTGSVYLFKPQIENMIYADYYDVTPQDERLADSEIIDQAKETHPGAVVTSFRPGEDDARSSEVGLSSEGESLTVFVNPYTGDALGELKDEDRIMDKIEEFHGELMVGTVGDRIVELAASWGVVLIVTGIFLWLPRKRKSLAGVVYPRFHKGKMTLRRDLHAVPAFWIAAGMFFLIMTGLPWSGFWGTNFQTIATNAGVGYPPSVWVGDAPSSGVQTKEIAEVPWAAETLDVPKSNLQGLVPASIDDITSTAKREGVHPSYTVIFPNDEAGVYTLSAFPPKARDEITMHLDQYSGAVLADYRYDNYEPIGKLVALGITLHKGTEFGIVNQLVSLAICLGIIFIVLSGFYLWWKRKPENGMGAPKSGGPFNMKLFFIILIGLGILFPLAGLSIICILIIDLLLIKRIPALRRFFNA</sequence>
<dbReference type="Proteomes" id="UP000052946">
    <property type="component" value="Unassembled WGS sequence"/>
</dbReference>
<dbReference type="Pfam" id="PF03413">
    <property type="entry name" value="PepSY"/>
    <property type="match status" value="1"/>
</dbReference>
<evidence type="ECO:0000313" key="4">
    <source>
        <dbReference type="Proteomes" id="UP000052946"/>
    </source>
</evidence>
<dbReference type="EMBL" id="BBXV01000019">
    <property type="protein sequence ID" value="GAQ17676.1"/>
    <property type="molecule type" value="Genomic_DNA"/>
</dbReference>
<gene>
    <name evidence="3" type="ORF">OPHB3_1601</name>
</gene>
<reference evidence="4" key="1">
    <citation type="submission" date="2015-07" db="EMBL/GenBank/DDBJ databases">
        <title>Draft Genome Sequence of Oceanobacillus picturae Heshi-B3 that Was Isolated from Fermented Rice Bran with Aging Salted Mackerel, Which Was Named Heshiko as Traditional Fermented Seafood in Japan.</title>
        <authorList>
            <person name="Akuzawa S."/>
            <person name="Nakagawa J."/>
            <person name="Kanekatsu T."/>
            <person name="Kanesaki Y."/>
            <person name="Suzuki T."/>
        </authorList>
    </citation>
    <scope>NUCLEOTIDE SEQUENCE [LARGE SCALE GENOMIC DNA]</scope>
    <source>
        <strain evidence="4">Heshi-B3</strain>
    </source>
</reference>
<protein>
    <submittedName>
        <fullName evidence="3">Propeptide PepSY amd peptidase M4</fullName>
    </submittedName>
</protein>
<dbReference type="AlphaFoldDB" id="A0A0U9HFA4"/>
<dbReference type="InterPro" id="IPR025711">
    <property type="entry name" value="PepSY"/>
</dbReference>
<name>A0A0U9HFA4_9BACI</name>
<feature type="transmembrane region" description="Helical" evidence="1">
    <location>
        <begin position="161"/>
        <end position="181"/>
    </location>
</feature>